<protein>
    <submittedName>
        <fullName evidence="1">Uncharacterized protein</fullName>
    </submittedName>
</protein>
<accession>W6E9J6</accession>
<sequence>MSFNPITLKASRSVYTNADWSILVQAVTNTAAQGVMSEEALCSIPTPAQDHCDSLRGAMMLLATRENFEQFQIEALFNEVAFLITGLTPSELDEVWADANEEF</sequence>
<name>W6E9J6_9CAUD</name>
<evidence type="ECO:0000313" key="1">
    <source>
        <dbReference type="EMBL" id="AHJ10566.1"/>
    </source>
</evidence>
<dbReference type="RefSeq" id="YP_009008878.1">
    <property type="nucleotide sequence ID" value="NC_023594.2"/>
</dbReference>
<proteinExistence type="predicted"/>
<dbReference type="KEGG" id="vg:18505319"/>
<keyword evidence="2" id="KW-1185">Reference proteome</keyword>
<dbReference type="Proteomes" id="UP000019368">
    <property type="component" value="Segment"/>
</dbReference>
<evidence type="ECO:0000313" key="2">
    <source>
        <dbReference type="Proteomes" id="UP000019368"/>
    </source>
</evidence>
<dbReference type="EMBL" id="KJ002054">
    <property type="protein sequence ID" value="AHJ10566.1"/>
    <property type="molecule type" value="Genomic_DNA"/>
</dbReference>
<dbReference type="GeneID" id="18505319"/>
<organism evidence="1 2">
    <name type="scientific">Shewanella phage Spp001</name>
    <dbReference type="NCBI Taxonomy" id="1445859"/>
    <lineage>
        <taxon>Viruses</taxon>
        <taxon>Duplodnaviria</taxon>
        <taxon>Heunggongvirae</taxon>
        <taxon>Uroviricota</taxon>
        <taxon>Caudoviricetes</taxon>
        <taxon>Chaseviridae</taxon>
        <taxon>Nefertitivirinae</taxon>
        <taxon>Yushanvirus</taxon>
        <taxon>Yushanvirus Spp001</taxon>
    </lineage>
</organism>
<reference evidence="1" key="1">
    <citation type="submission" date="2016-09" db="EMBL/GenBank/DDBJ databases">
        <title>The novel Shewanella putrefaciens-infecting bacteriophage Spp001: Ggenome sequence and lytic enzymes.</title>
        <authorList>
            <person name="Han F."/>
        </authorList>
    </citation>
    <scope>NUCLEOTIDE SEQUENCE</scope>
</reference>
<gene>
    <name evidence="1" type="ORF">Spp001_58</name>
</gene>